<feature type="compositionally biased region" description="Basic and acidic residues" evidence="1">
    <location>
        <begin position="309"/>
        <end position="322"/>
    </location>
</feature>
<feature type="compositionally biased region" description="Polar residues" evidence="1">
    <location>
        <begin position="326"/>
        <end position="335"/>
    </location>
</feature>
<evidence type="ECO:0000313" key="3">
    <source>
        <dbReference type="Proteomes" id="UP000626109"/>
    </source>
</evidence>
<feature type="region of interest" description="Disordered" evidence="1">
    <location>
        <begin position="192"/>
        <end position="240"/>
    </location>
</feature>
<evidence type="ECO:0000256" key="1">
    <source>
        <dbReference type="SAM" id="MobiDB-lite"/>
    </source>
</evidence>
<feature type="region of interest" description="Disordered" evidence="1">
    <location>
        <begin position="25"/>
        <end position="54"/>
    </location>
</feature>
<reference evidence="2" key="1">
    <citation type="submission" date="2021-02" db="EMBL/GenBank/DDBJ databases">
        <authorList>
            <person name="Dougan E. K."/>
            <person name="Rhodes N."/>
            <person name="Thang M."/>
            <person name="Chan C."/>
        </authorList>
    </citation>
    <scope>NUCLEOTIDE SEQUENCE</scope>
</reference>
<organism evidence="2 3">
    <name type="scientific">Polarella glacialis</name>
    <name type="common">Dinoflagellate</name>
    <dbReference type="NCBI Taxonomy" id="89957"/>
    <lineage>
        <taxon>Eukaryota</taxon>
        <taxon>Sar</taxon>
        <taxon>Alveolata</taxon>
        <taxon>Dinophyceae</taxon>
        <taxon>Suessiales</taxon>
        <taxon>Suessiaceae</taxon>
        <taxon>Polarella</taxon>
    </lineage>
</organism>
<feature type="compositionally biased region" description="Low complexity" evidence="1">
    <location>
        <begin position="269"/>
        <end position="282"/>
    </location>
</feature>
<feature type="compositionally biased region" description="Polar residues" evidence="1">
    <location>
        <begin position="38"/>
        <end position="48"/>
    </location>
</feature>
<feature type="compositionally biased region" description="Polar residues" evidence="1">
    <location>
        <begin position="122"/>
        <end position="140"/>
    </location>
</feature>
<comment type="caution">
    <text evidence="2">The sequence shown here is derived from an EMBL/GenBank/DDBJ whole genome shotgun (WGS) entry which is preliminary data.</text>
</comment>
<gene>
    <name evidence="2" type="ORF">PGLA2088_LOCUS8311</name>
</gene>
<feature type="region of interest" description="Disordered" evidence="1">
    <location>
        <begin position="122"/>
        <end position="153"/>
    </location>
</feature>
<dbReference type="Proteomes" id="UP000626109">
    <property type="component" value="Unassembled WGS sequence"/>
</dbReference>
<dbReference type="EMBL" id="CAJNNW010008901">
    <property type="protein sequence ID" value="CAE8650505.1"/>
    <property type="molecule type" value="Genomic_DNA"/>
</dbReference>
<feature type="non-terminal residue" evidence="2">
    <location>
        <position position="335"/>
    </location>
</feature>
<accession>A0A813IHD5</accession>
<proteinExistence type="predicted"/>
<protein>
    <submittedName>
        <fullName evidence="2">Uncharacterized protein</fullName>
    </submittedName>
</protein>
<feature type="region of interest" description="Disordered" evidence="1">
    <location>
        <begin position="269"/>
        <end position="335"/>
    </location>
</feature>
<dbReference type="AlphaFoldDB" id="A0A813IHD5"/>
<feature type="compositionally biased region" description="Polar residues" evidence="1">
    <location>
        <begin position="204"/>
        <end position="214"/>
    </location>
</feature>
<evidence type="ECO:0000313" key="2">
    <source>
        <dbReference type="EMBL" id="CAE8650505.1"/>
    </source>
</evidence>
<sequence length="335" mass="36819">MDEGSHVSFGFLRSWVLPSELKGIGHGDDSQWLPSPLIRTSSDSTSEEQPTRDFLGTVQDEKSSLLDAEPPVHCNLEITVQQDENKSSHPSFGFLSFRWMLPSELKGIGHGEDEWLPLSLTRTSSDSASDGQSTRDSGGTVQDEKSSLLDAEPPVHCHLEITVQQDENEISHLSFDFLKSWMLPSELKGIGHGDDGQWLPPPLTRTSSDSTSEGQFIRDSVQTHRTSSDSTSDGQSPSMRFLSSWMLPSELKGIGQGDDVQWLPLTLTRTSSGSTSEGQSTRDSVQFSRTSSDSTSDGQFTRDSLGTVQDEKSSLLDAERPVHCNLETTVQQDEN</sequence>
<feature type="compositionally biased region" description="Polar residues" evidence="1">
    <location>
        <begin position="283"/>
        <end position="307"/>
    </location>
</feature>
<feature type="compositionally biased region" description="Basic and acidic residues" evidence="1">
    <location>
        <begin position="142"/>
        <end position="153"/>
    </location>
</feature>
<name>A0A813IHD5_POLGL</name>